<keyword evidence="9" id="KW-1185">Reference proteome</keyword>
<dbReference type="Pfam" id="PF00400">
    <property type="entry name" value="WD40"/>
    <property type="match status" value="2"/>
</dbReference>
<proteinExistence type="inferred from homology"/>
<reference evidence="8" key="2">
    <citation type="submission" date="2025-09" db="UniProtKB">
        <authorList>
            <consortium name="Ensembl"/>
        </authorList>
    </citation>
    <scope>IDENTIFICATION</scope>
</reference>
<gene>
    <name evidence="8" type="primary">WDR76</name>
</gene>
<evidence type="ECO:0000313" key="9">
    <source>
        <dbReference type="Proteomes" id="UP000694580"/>
    </source>
</evidence>
<reference evidence="8" key="1">
    <citation type="submission" date="2025-08" db="UniProtKB">
        <authorList>
            <consortium name="Ensembl"/>
        </authorList>
    </citation>
    <scope>IDENTIFICATION</scope>
</reference>
<evidence type="ECO:0000256" key="4">
    <source>
        <dbReference type="ARBA" id="ARBA00022574"/>
    </source>
</evidence>
<dbReference type="InterPro" id="IPR036322">
    <property type="entry name" value="WD40_repeat_dom_sf"/>
</dbReference>
<feature type="repeat" description="WD" evidence="6">
    <location>
        <begin position="201"/>
        <end position="234"/>
    </location>
</feature>
<dbReference type="InterPro" id="IPR001680">
    <property type="entry name" value="WD40_rpt"/>
</dbReference>
<evidence type="ECO:0000256" key="1">
    <source>
        <dbReference type="ARBA" id="ARBA00002530"/>
    </source>
</evidence>
<dbReference type="PROSITE" id="PS50082">
    <property type="entry name" value="WD_REPEATS_2"/>
    <property type="match status" value="1"/>
</dbReference>
<dbReference type="GO" id="GO:2000001">
    <property type="term" value="P:regulation of DNA damage checkpoint"/>
    <property type="evidence" value="ECO:0007669"/>
    <property type="project" value="TreeGrafter"/>
</dbReference>
<evidence type="ECO:0000313" key="8">
    <source>
        <dbReference type="Ensembl" id="ENSDCDP00010041155.1"/>
    </source>
</evidence>
<dbReference type="InterPro" id="IPR050853">
    <property type="entry name" value="WD_repeat_DNA-damage-binding"/>
</dbReference>
<evidence type="ECO:0000256" key="7">
    <source>
        <dbReference type="RuleBase" id="RU365004"/>
    </source>
</evidence>
<dbReference type="SMART" id="SM00320">
    <property type="entry name" value="WD40"/>
    <property type="match status" value="4"/>
</dbReference>
<evidence type="ECO:0000256" key="6">
    <source>
        <dbReference type="PROSITE-ProRule" id="PRU00221"/>
    </source>
</evidence>
<name>A0AAY4D6H4_9TELE</name>
<dbReference type="SUPFAM" id="SSF50978">
    <property type="entry name" value="WD40 repeat-like"/>
    <property type="match status" value="1"/>
</dbReference>
<dbReference type="Proteomes" id="UP000694580">
    <property type="component" value="Unplaced"/>
</dbReference>
<evidence type="ECO:0000256" key="5">
    <source>
        <dbReference type="ARBA" id="ARBA00022737"/>
    </source>
</evidence>
<dbReference type="FunFam" id="2.130.10.10:FF:000180">
    <property type="entry name" value="WD repeat-containing protein 76"/>
    <property type="match status" value="1"/>
</dbReference>
<dbReference type="GO" id="GO:0005634">
    <property type="term" value="C:nucleus"/>
    <property type="evidence" value="ECO:0007669"/>
    <property type="project" value="TreeGrafter"/>
</dbReference>
<accession>A0AAY4D6H4</accession>
<comment type="subunit">
    <text evidence="7">Interacts with CUL4A and/or CUL4B.</text>
</comment>
<sequence>MCGFFSYQLVLQMMVLDENRVTKVVKNRVYCGTFHPCTSSLLMAAGDTWGQIGLWTLGGGWGDDGVLLFEPHTRAVSCMAFSHSRPSTLISTSYDGVARGTDVERGVFQEVYRSDSLLKSFDFLSHDCATLLMGGGNGKVSIVDLRTPGTSHELLHTLNTRTLRSVHVHPVQKQYFITAESSAVHVYDVRKVKAGQPACALHGHTLSISSAYFSPNTGNRVLTTCMDNKLRVYDSTSLTGRWLSKLRALWHPKQDDCFVVGSVERPRKVLVYHESGQLVHTFQDDHMTTVCSVTAFHPTRNALMGGNSTGKLHVFTDQQ</sequence>
<dbReference type="Gene3D" id="2.130.10.10">
    <property type="entry name" value="YVTN repeat-like/Quinoprotein amine dehydrogenase"/>
    <property type="match status" value="1"/>
</dbReference>
<dbReference type="InterPro" id="IPR015943">
    <property type="entry name" value="WD40/YVTN_repeat-like_dom_sf"/>
</dbReference>
<comment type="function">
    <text evidence="1 7">Specifically binds 5-hydroxymethylcytosine (5hmC), suggesting that it acts as a specific reader of 5hmC.</text>
</comment>
<comment type="similarity">
    <text evidence="2 7">Belongs to the WD repeat DDB2/WDR76 family.</text>
</comment>
<evidence type="ECO:0000256" key="3">
    <source>
        <dbReference type="ARBA" id="ARBA00021234"/>
    </source>
</evidence>
<protein>
    <recommendedName>
        <fullName evidence="3 7">WD repeat-containing protein 76</fullName>
    </recommendedName>
</protein>
<dbReference type="GO" id="GO:0003677">
    <property type="term" value="F:DNA binding"/>
    <property type="evidence" value="ECO:0007669"/>
    <property type="project" value="TreeGrafter"/>
</dbReference>
<keyword evidence="4 6" id="KW-0853">WD repeat</keyword>
<dbReference type="PANTHER" id="PTHR14773">
    <property type="entry name" value="WD REPEAT-CONTAINING PROTEIN 76"/>
    <property type="match status" value="1"/>
</dbReference>
<dbReference type="GeneTree" id="ENSGT00510000048144"/>
<evidence type="ECO:0000256" key="2">
    <source>
        <dbReference type="ARBA" id="ARBA00005434"/>
    </source>
</evidence>
<dbReference type="PANTHER" id="PTHR14773:SF0">
    <property type="entry name" value="WD REPEAT-CONTAINING PROTEIN 76"/>
    <property type="match status" value="1"/>
</dbReference>
<dbReference type="AlphaFoldDB" id="A0AAY4D6H4"/>
<keyword evidence="5" id="KW-0677">Repeat</keyword>
<organism evidence="8 9">
    <name type="scientific">Denticeps clupeoides</name>
    <name type="common">denticle herring</name>
    <dbReference type="NCBI Taxonomy" id="299321"/>
    <lineage>
        <taxon>Eukaryota</taxon>
        <taxon>Metazoa</taxon>
        <taxon>Chordata</taxon>
        <taxon>Craniata</taxon>
        <taxon>Vertebrata</taxon>
        <taxon>Euteleostomi</taxon>
        <taxon>Actinopterygii</taxon>
        <taxon>Neopterygii</taxon>
        <taxon>Teleostei</taxon>
        <taxon>Clupei</taxon>
        <taxon>Clupeiformes</taxon>
        <taxon>Denticipitoidei</taxon>
        <taxon>Denticipitidae</taxon>
        <taxon>Denticeps</taxon>
    </lineage>
</organism>
<dbReference type="Ensembl" id="ENSDCDT00010051099.1">
    <property type="protein sequence ID" value="ENSDCDP00010041155.1"/>
    <property type="gene ID" value="ENSDCDG00010026170.1"/>
</dbReference>